<dbReference type="GO" id="GO:0005829">
    <property type="term" value="C:cytosol"/>
    <property type="evidence" value="ECO:0007669"/>
    <property type="project" value="TreeGrafter"/>
</dbReference>
<dbReference type="InterPro" id="IPR003329">
    <property type="entry name" value="Cytidylyl_trans"/>
</dbReference>
<feature type="non-terminal residue" evidence="1">
    <location>
        <position position="217"/>
    </location>
</feature>
<comment type="caution">
    <text evidence="1">The sequence shown here is derived from an EMBL/GenBank/DDBJ whole genome shotgun (WGS) entry which is preliminary data.</text>
</comment>
<reference evidence="1" key="1">
    <citation type="journal article" date="2014" name="Front. Microbiol.">
        <title>High frequency of phylogenetically diverse reductive dehalogenase-homologous genes in deep subseafloor sedimentary metagenomes.</title>
        <authorList>
            <person name="Kawai M."/>
            <person name="Futagami T."/>
            <person name="Toyoda A."/>
            <person name="Takaki Y."/>
            <person name="Nishi S."/>
            <person name="Hori S."/>
            <person name="Arai W."/>
            <person name="Tsubouchi T."/>
            <person name="Morono Y."/>
            <person name="Uchiyama I."/>
            <person name="Ito T."/>
            <person name="Fujiyama A."/>
            <person name="Inagaki F."/>
            <person name="Takami H."/>
        </authorList>
    </citation>
    <scope>NUCLEOTIDE SEQUENCE</scope>
    <source>
        <strain evidence="1">Expedition CK06-06</strain>
    </source>
</reference>
<dbReference type="CDD" id="cd02518">
    <property type="entry name" value="GT2_SpsF"/>
    <property type="match status" value="1"/>
</dbReference>
<name>X1T777_9ZZZZ</name>
<dbReference type="SUPFAM" id="SSF53448">
    <property type="entry name" value="Nucleotide-diphospho-sugar transferases"/>
    <property type="match status" value="1"/>
</dbReference>
<organism evidence="1">
    <name type="scientific">marine sediment metagenome</name>
    <dbReference type="NCBI Taxonomy" id="412755"/>
    <lineage>
        <taxon>unclassified sequences</taxon>
        <taxon>metagenomes</taxon>
        <taxon>ecological metagenomes</taxon>
    </lineage>
</organism>
<evidence type="ECO:0008006" key="2">
    <source>
        <dbReference type="Google" id="ProtNLM"/>
    </source>
</evidence>
<protein>
    <recommendedName>
        <fullName evidence="2">Acylneuraminate cytidylyltransferase</fullName>
    </recommendedName>
</protein>
<gene>
    <name evidence="1" type="ORF">S12H4_17866</name>
</gene>
<dbReference type="EMBL" id="BARW01008771">
    <property type="protein sequence ID" value="GAI87236.1"/>
    <property type="molecule type" value="Genomic_DNA"/>
</dbReference>
<dbReference type="PANTHER" id="PTHR42866:SF1">
    <property type="entry name" value="SPORE COAT POLYSACCHARIDE BIOSYNTHESIS PROTEIN SPSF"/>
    <property type="match status" value="1"/>
</dbReference>
<accession>X1T777</accession>
<dbReference type="PANTHER" id="PTHR42866">
    <property type="entry name" value="3-DEOXY-MANNO-OCTULOSONATE CYTIDYLYLTRANSFERASE"/>
    <property type="match status" value="1"/>
</dbReference>
<dbReference type="InterPro" id="IPR029044">
    <property type="entry name" value="Nucleotide-diphossugar_trans"/>
</dbReference>
<proteinExistence type="predicted"/>
<dbReference type="AlphaFoldDB" id="X1T777"/>
<dbReference type="Gene3D" id="3.90.550.10">
    <property type="entry name" value="Spore Coat Polysaccharide Biosynthesis Protein SpsA, Chain A"/>
    <property type="match status" value="1"/>
</dbReference>
<evidence type="ECO:0000313" key="1">
    <source>
        <dbReference type="EMBL" id="GAI87236.1"/>
    </source>
</evidence>
<sequence length="217" mass="25095">MNIIAIIQARIGSTRLPRKVLMELEGKTVLEHVIERVKRSNLINDVVVATTILKDDLEIVKLCSNIGISVYCGSEENVLDRYYQTVRLFKAEHIVRITSDCPLMDPKIIDEAINLHLRKKADYTSNTIKETYPDGQDVEIFTFEALKKAWKNVNLASEKEHVTPYIRKNQSFKIVSLEYEKNLFHKRWTLRFSMLSTPTITLSINLLRPAKLRHIDA</sequence>
<dbReference type="Pfam" id="PF02348">
    <property type="entry name" value="CTP_transf_3"/>
    <property type="match status" value="1"/>
</dbReference>